<dbReference type="GeneID" id="70587721"/>
<organism evidence="14">
    <name type="scientific">Trachys variolaris</name>
    <dbReference type="NCBI Taxonomy" id="2823040"/>
    <lineage>
        <taxon>Eukaryota</taxon>
        <taxon>Metazoa</taxon>
        <taxon>Ecdysozoa</taxon>
        <taxon>Arthropoda</taxon>
        <taxon>Hexapoda</taxon>
        <taxon>Insecta</taxon>
        <taxon>Pterygota</taxon>
        <taxon>Neoptera</taxon>
        <taxon>Endopterygota</taxon>
        <taxon>Coleoptera</taxon>
        <taxon>Polyphaga</taxon>
        <taxon>Elateriformia</taxon>
        <taxon>Buprestoidea</taxon>
        <taxon>Buprestidae</taxon>
        <taxon>Agrilinae</taxon>
        <taxon>Trachys</taxon>
    </lineage>
</organism>
<evidence type="ECO:0000256" key="7">
    <source>
        <dbReference type="ARBA" id="ARBA00022781"/>
    </source>
</evidence>
<dbReference type="GO" id="GO:0031966">
    <property type="term" value="C:mitochondrial membrane"/>
    <property type="evidence" value="ECO:0007669"/>
    <property type="project" value="UniProtKB-SubCell"/>
</dbReference>
<evidence type="ECO:0000256" key="8">
    <source>
        <dbReference type="ARBA" id="ARBA00022989"/>
    </source>
</evidence>
<dbReference type="Pfam" id="PF00895">
    <property type="entry name" value="ATP-synt_8"/>
    <property type="match status" value="1"/>
</dbReference>
<keyword evidence="9 12" id="KW-0406">Ion transport</keyword>
<keyword evidence="11 13" id="KW-0472">Membrane</keyword>
<feature type="transmembrane region" description="Helical" evidence="13">
    <location>
        <begin position="6"/>
        <end position="30"/>
    </location>
</feature>
<dbReference type="RefSeq" id="YP_010248585.1">
    <property type="nucleotide sequence ID" value="NC_060322.1"/>
</dbReference>
<proteinExistence type="inferred from homology"/>
<keyword evidence="10 12" id="KW-0496">Mitochondrion</keyword>
<evidence type="ECO:0000256" key="9">
    <source>
        <dbReference type="ARBA" id="ARBA00023065"/>
    </source>
</evidence>
<dbReference type="AlphaFoldDB" id="A0A8A6W5R0"/>
<evidence type="ECO:0000256" key="3">
    <source>
        <dbReference type="ARBA" id="ARBA00011291"/>
    </source>
</evidence>
<evidence type="ECO:0000313" key="14">
    <source>
        <dbReference type="EMBL" id="QTK22439.1"/>
    </source>
</evidence>
<evidence type="ECO:0000256" key="5">
    <source>
        <dbReference type="ARBA" id="ARBA00022547"/>
    </source>
</evidence>
<keyword evidence="7 12" id="KW-0375">Hydrogen ion transport</keyword>
<evidence type="ECO:0000256" key="4">
    <source>
        <dbReference type="ARBA" id="ARBA00022448"/>
    </source>
</evidence>
<keyword evidence="6 12" id="KW-0812">Transmembrane</keyword>
<evidence type="ECO:0000256" key="6">
    <source>
        <dbReference type="ARBA" id="ARBA00022692"/>
    </source>
</evidence>
<keyword evidence="5 12" id="KW-0138">CF(0)</keyword>
<dbReference type="EMBL" id="MN178497">
    <property type="protein sequence ID" value="QTK22439.1"/>
    <property type="molecule type" value="Genomic_DNA"/>
</dbReference>
<dbReference type="GO" id="GO:0015986">
    <property type="term" value="P:proton motive force-driven ATP synthesis"/>
    <property type="evidence" value="ECO:0007669"/>
    <property type="project" value="InterPro"/>
</dbReference>
<name>A0A8A6W5R0_9COLE</name>
<keyword evidence="8 13" id="KW-1133">Transmembrane helix</keyword>
<keyword evidence="4 12" id="KW-0813">Transport</keyword>
<dbReference type="InterPro" id="IPR001421">
    <property type="entry name" value="ATP8_metazoa"/>
</dbReference>
<comment type="subcellular location">
    <subcellularLocation>
        <location evidence="1 12">Mitochondrion membrane</location>
        <topology evidence="1 12">Single-pass membrane protein</topology>
    </subcellularLocation>
</comment>
<dbReference type="GO" id="GO:0015078">
    <property type="term" value="F:proton transmembrane transporter activity"/>
    <property type="evidence" value="ECO:0007669"/>
    <property type="project" value="InterPro"/>
</dbReference>
<evidence type="ECO:0000256" key="2">
    <source>
        <dbReference type="ARBA" id="ARBA00008892"/>
    </source>
</evidence>
<comment type="similarity">
    <text evidence="2 12">Belongs to the ATPase protein 8 family.</text>
</comment>
<comment type="subunit">
    <text evidence="3">F-type ATPases have 2 components, CF(1) - the catalytic core - and CF(0) - the membrane proton channel.</text>
</comment>
<evidence type="ECO:0000256" key="10">
    <source>
        <dbReference type="ARBA" id="ARBA00023128"/>
    </source>
</evidence>
<gene>
    <name evidence="14" type="primary">atp8</name>
</gene>
<accession>A0A8A6W5R0</accession>
<geneLocation type="mitochondrion" evidence="14"/>
<evidence type="ECO:0000256" key="1">
    <source>
        <dbReference type="ARBA" id="ARBA00004304"/>
    </source>
</evidence>
<protein>
    <recommendedName>
        <fullName evidence="12">ATP synthase complex subunit 8</fullName>
    </recommendedName>
</protein>
<sequence>MPQMAPLSWLMLFITFSLTLIIFTIINYYSTRYQPSKPSMMNKQMNIVNWKW</sequence>
<evidence type="ECO:0000256" key="12">
    <source>
        <dbReference type="RuleBase" id="RU003661"/>
    </source>
</evidence>
<dbReference type="GO" id="GO:0045259">
    <property type="term" value="C:proton-transporting ATP synthase complex"/>
    <property type="evidence" value="ECO:0007669"/>
    <property type="project" value="UniProtKB-KW"/>
</dbReference>
<evidence type="ECO:0000256" key="11">
    <source>
        <dbReference type="ARBA" id="ARBA00023136"/>
    </source>
</evidence>
<reference evidence="14" key="1">
    <citation type="journal article" date="2019" name="Mitochondrial DNA Part B Resour">
        <title>The complete mitochondrial genome of the jewel beetle Trachys variolaris (Coleoptera: Buprestidae).</title>
        <authorList>
            <person name="Cao L."/>
            <person name="Wang X."/>
        </authorList>
    </citation>
    <scope>NUCLEOTIDE SEQUENCE</scope>
</reference>
<evidence type="ECO:0000256" key="13">
    <source>
        <dbReference type="SAM" id="Phobius"/>
    </source>
</evidence>